<dbReference type="SUPFAM" id="SSF50249">
    <property type="entry name" value="Nucleic acid-binding proteins"/>
    <property type="match status" value="1"/>
</dbReference>
<sequence>MAHESSVLFLAGAPEHDTLDWTESRLLASFISPHVRFLDDNESRELPSATPAPSHAVAKWRAVPLNAAVVEDDVNDCGIQFLAPHDDAHYDRDEFLNHSLAALDQIDATHLSLPLVTNDTTFVSGTSFDTTLTDTSVATSSADSYAAPQDDHILPALTGPIADLKYLPDAIHIQRIQPQTMTVNLLAAVISIASTRTVKTKRGVEMYIVELLMGDETRAGFTITCWLSPLKSNRQTTSDDDLRSTLRQLRSGHIVLVRNVALTAFRGCVYGQTLSRRITMNNTTITVLSEGDSGISGPVKTKIKAIRTWADAFLGGDRLAASRRSQHGFNGYEMARELLPPDTQ</sequence>
<protein>
    <recommendedName>
        <fullName evidence="3">Nucleic acid-binding, OB-fold protein</fullName>
    </recommendedName>
</protein>
<evidence type="ECO:0000313" key="2">
    <source>
        <dbReference type="Proteomes" id="UP001303373"/>
    </source>
</evidence>
<evidence type="ECO:0000313" key="1">
    <source>
        <dbReference type="EMBL" id="WPH02187.1"/>
    </source>
</evidence>
<dbReference type="Proteomes" id="UP001303373">
    <property type="component" value="Chromosome 7"/>
</dbReference>
<dbReference type="AlphaFoldDB" id="A0AAQ3M5B4"/>
<proteinExistence type="predicted"/>
<dbReference type="EMBL" id="CP138586">
    <property type="protein sequence ID" value="WPH02187.1"/>
    <property type="molecule type" value="Genomic_DNA"/>
</dbReference>
<gene>
    <name evidence="1" type="ORF">R9X50_00504200</name>
</gene>
<reference evidence="1 2" key="1">
    <citation type="submission" date="2023-11" db="EMBL/GenBank/DDBJ databases">
        <title>An acidophilic fungus is an integral part of prey digestion in a carnivorous sundew plant.</title>
        <authorList>
            <person name="Tsai I.J."/>
        </authorList>
    </citation>
    <scope>NUCLEOTIDE SEQUENCE [LARGE SCALE GENOMIC DNA]</scope>
    <source>
        <strain evidence="1">169a</strain>
    </source>
</reference>
<accession>A0AAQ3M5B4</accession>
<evidence type="ECO:0008006" key="3">
    <source>
        <dbReference type="Google" id="ProtNLM"/>
    </source>
</evidence>
<keyword evidence="2" id="KW-1185">Reference proteome</keyword>
<name>A0AAQ3M5B4_9PEZI</name>
<dbReference type="InterPro" id="IPR012340">
    <property type="entry name" value="NA-bd_OB-fold"/>
</dbReference>
<dbReference type="Gene3D" id="2.40.50.140">
    <property type="entry name" value="Nucleic acid-binding proteins"/>
    <property type="match status" value="1"/>
</dbReference>
<organism evidence="1 2">
    <name type="scientific">Acrodontium crateriforme</name>
    <dbReference type="NCBI Taxonomy" id="150365"/>
    <lineage>
        <taxon>Eukaryota</taxon>
        <taxon>Fungi</taxon>
        <taxon>Dikarya</taxon>
        <taxon>Ascomycota</taxon>
        <taxon>Pezizomycotina</taxon>
        <taxon>Dothideomycetes</taxon>
        <taxon>Dothideomycetidae</taxon>
        <taxon>Mycosphaerellales</taxon>
        <taxon>Teratosphaeriaceae</taxon>
        <taxon>Acrodontium</taxon>
    </lineage>
</organism>